<dbReference type="PANTHER" id="PTHR33993">
    <property type="entry name" value="GLYOXALASE-RELATED"/>
    <property type="match status" value="1"/>
</dbReference>
<dbReference type="STRING" id="391937.NA2_11095"/>
<name>K2MD78_9HYPH</name>
<keyword evidence="3" id="KW-1185">Reference proteome</keyword>
<dbReference type="eggNOG" id="COG3324">
    <property type="taxonomic scope" value="Bacteria"/>
</dbReference>
<dbReference type="CDD" id="cd07247">
    <property type="entry name" value="SgaA_N_like"/>
    <property type="match status" value="1"/>
</dbReference>
<reference evidence="2 3" key="1">
    <citation type="journal article" date="2012" name="J. Bacteriol.">
        <title>Genome Sequence of Nitratireductor pacificus Type Strain pht-3B.</title>
        <authorList>
            <person name="Lai Q."/>
            <person name="Li G."/>
            <person name="Shao Z."/>
        </authorList>
    </citation>
    <scope>NUCLEOTIDE SEQUENCE [LARGE SCALE GENOMIC DNA]</scope>
    <source>
        <strain evidence="3">pht-3B</strain>
    </source>
</reference>
<dbReference type="Pfam" id="PF00903">
    <property type="entry name" value="Glyoxalase"/>
    <property type="match status" value="1"/>
</dbReference>
<evidence type="ECO:0000313" key="2">
    <source>
        <dbReference type="EMBL" id="EKF18725.1"/>
    </source>
</evidence>
<dbReference type="Proteomes" id="UP000006786">
    <property type="component" value="Unassembled WGS sequence"/>
</dbReference>
<gene>
    <name evidence="2" type="ORF">NA2_11095</name>
</gene>
<dbReference type="PATRIC" id="fig|391937.3.peg.2287"/>
<sequence length="129" mass="13796">MENHVMSDFLPLNAVVWAEVPVTDMDRSRKFYAAVVENELRLEEDGPNPFAVFASSDPKNAIAGHIYPGKPAPAGTGPTIHLAVSAPLEDAMQRVAENGGEVVSPIITIPAGRFVYCLDPDGNSFGLFA</sequence>
<proteinExistence type="predicted"/>
<accession>K2MD78</accession>
<organism evidence="2 3">
    <name type="scientific">Nitratireductor pacificus pht-3B</name>
    <dbReference type="NCBI Taxonomy" id="391937"/>
    <lineage>
        <taxon>Bacteria</taxon>
        <taxon>Pseudomonadati</taxon>
        <taxon>Pseudomonadota</taxon>
        <taxon>Alphaproteobacteria</taxon>
        <taxon>Hyphomicrobiales</taxon>
        <taxon>Phyllobacteriaceae</taxon>
        <taxon>Nitratireductor</taxon>
    </lineage>
</organism>
<dbReference type="AlphaFoldDB" id="K2MD78"/>
<dbReference type="Gene3D" id="3.10.180.10">
    <property type="entry name" value="2,3-Dihydroxybiphenyl 1,2-Dioxygenase, domain 1"/>
    <property type="match status" value="1"/>
</dbReference>
<dbReference type="InterPro" id="IPR004360">
    <property type="entry name" value="Glyas_Fos-R_dOase_dom"/>
</dbReference>
<dbReference type="InterPro" id="IPR037523">
    <property type="entry name" value="VOC_core"/>
</dbReference>
<protein>
    <submittedName>
        <fullName evidence="2">Glyoxalase/bleomycin resistance protein/dioxygenase</fullName>
    </submittedName>
</protein>
<evidence type="ECO:0000259" key="1">
    <source>
        <dbReference type="PROSITE" id="PS51819"/>
    </source>
</evidence>
<evidence type="ECO:0000313" key="3">
    <source>
        <dbReference type="Proteomes" id="UP000006786"/>
    </source>
</evidence>
<feature type="domain" description="VOC" evidence="1">
    <location>
        <begin position="14"/>
        <end position="129"/>
    </location>
</feature>
<dbReference type="GO" id="GO:0051213">
    <property type="term" value="F:dioxygenase activity"/>
    <property type="evidence" value="ECO:0007669"/>
    <property type="project" value="UniProtKB-KW"/>
</dbReference>
<dbReference type="EMBL" id="AMRM01000011">
    <property type="protein sequence ID" value="EKF18725.1"/>
    <property type="molecule type" value="Genomic_DNA"/>
</dbReference>
<dbReference type="InterPro" id="IPR052164">
    <property type="entry name" value="Anthracycline_SecMetBiosynth"/>
</dbReference>
<keyword evidence="2" id="KW-0223">Dioxygenase</keyword>
<dbReference type="InterPro" id="IPR029068">
    <property type="entry name" value="Glyas_Bleomycin-R_OHBP_Dase"/>
</dbReference>
<dbReference type="SUPFAM" id="SSF54593">
    <property type="entry name" value="Glyoxalase/Bleomycin resistance protein/Dihydroxybiphenyl dioxygenase"/>
    <property type="match status" value="1"/>
</dbReference>
<comment type="caution">
    <text evidence="2">The sequence shown here is derived from an EMBL/GenBank/DDBJ whole genome shotgun (WGS) entry which is preliminary data.</text>
</comment>
<keyword evidence="2" id="KW-0560">Oxidoreductase</keyword>
<dbReference type="PROSITE" id="PS51819">
    <property type="entry name" value="VOC"/>
    <property type="match status" value="1"/>
</dbReference>